<dbReference type="KEGG" id="csr:Cspa_c31360"/>
<sequence>MMLNNCAVMVIYKKIPIYCRFDLTTESENIILILVLFGGIGIPRIALRYLEINIKTINYVEIMKNHKYI</sequence>
<evidence type="ECO:0000313" key="2">
    <source>
        <dbReference type="EMBL" id="AGF56897.1"/>
    </source>
</evidence>
<gene>
    <name evidence="2" type="ORF">Cspa_c31360</name>
</gene>
<organism evidence="2 3">
    <name type="scientific">Clostridium saccharoperbutylacetonicum N1-4(HMT)</name>
    <dbReference type="NCBI Taxonomy" id="931276"/>
    <lineage>
        <taxon>Bacteria</taxon>
        <taxon>Bacillati</taxon>
        <taxon>Bacillota</taxon>
        <taxon>Clostridia</taxon>
        <taxon>Eubacteriales</taxon>
        <taxon>Clostridiaceae</taxon>
        <taxon>Clostridium</taxon>
    </lineage>
</organism>
<feature type="transmembrane region" description="Helical" evidence="1">
    <location>
        <begin position="30"/>
        <end position="47"/>
    </location>
</feature>
<dbReference type="PATRIC" id="fig|931276.5.peg.3159"/>
<keyword evidence="3" id="KW-1185">Reference proteome</keyword>
<proteinExistence type="predicted"/>
<keyword evidence="1" id="KW-0812">Transmembrane</keyword>
<dbReference type="EMBL" id="CP004121">
    <property type="protein sequence ID" value="AGF56897.1"/>
    <property type="molecule type" value="Genomic_DNA"/>
</dbReference>
<reference evidence="2 3" key="1">
    <citation type="submission" date="2013-02" db="EMBL/GenBank/DDBJ databases">
        <title>Genome sequence of Clostridium saccharoperbutylacetonicum N1-4(HMT).</title>
        <authorList>
            <person name="Poehlein A."/>
            <person name="Daniel R."/>
        </authorList>
    </citation>
    <scope>NUCLEOTIDE SEQUENCE [LARGE SCALE GENOMIC DNA]</scope>
    <source>
        <strain evidence="3">N1-4(HMT)</strain>
    </source>
</reference>
<name>M1MZW7_9CLOT</name>
<keyword evidence="1" id="KW-1133">Transmembrane helix</keyword>
<evidence type="ECO:0000313" key="3">
    <source>
        <dbReference type="Proteomes" id="UP000011728"/>
    </source>
</evidence>
<dbReference type="HOGENOM" id="CLU_2768557_0_0_9"/>
<protein>
    <submittedName>
        <fullName evidence="2">Uncharacterized protein</fullName>
    </submittedName>
</protein>
<evidence type="ECO:0000256" key="1">
    <source>
        <dbReference type="SAM" id="Phobius"/>
    </source>
</evidence>
<dbReference type="AlphaFoldDB" id="M1MZW7"/>
<keyword evidence="1" id="KW-0472">Membrane</keyword>
<accession>M1MZW7</accession>
<dbReference type="Proteomes" id="UP000011728">
    <property type="component" value="Chromosome"/>
</dbReference>